<accession>A0A147F596</accession>
<evidence type="ECO:0000313" key="2">
    <source>
        <dbReference type="EMBL" id="KTS09345.1"/>
    </source>
</evidence>
<gene>
    <name evidence="2" type="ORF">RSA3_13455</name>
</gene>
<protein>
    <submittedName>
        <fullName evidence="2">Uncharacterized protein</fullName>
    </submittedName>
</protein>
<evidence type="ECO:0000313" key="3">
    <source>
        <dbReference type="Proteomes" id="UP000072189"/>
    </source>
</evidence>
<dbReference type="AlphaFoldDB" id="A0A147F596"/>
<organism evidence="2 3">
    <name type="scientific">Microbacterium testaceum</name>
    <name type="common">Aureobacterium testaceum</name>
    <name type="synonym">Brevibacterium testaceum</name>
    <dbReference type="NCBI Taxonomy" id="2033"/>
    <lineage>
        <taxon>Bacteria</taxon>
        <taxon>Bacillati</taxon>
        <taxon>Actinomycetota</taxon>
        <taxon>Actinomycetes</taxon>
        <taxon>Micrococcales</taxon>
        <taxon>Microbacteriaceae</taxon>
        <taxon>Microbacterium</taxon>
    </lineage>
</organism>
<dbReference type="EMBL" id="LDRV01000089">
    <property type="protein sequence ID" value="KTS09345.1"/>
    <property type="molecule type" value="Genomic_DNA"/>
</dbReference>
<dbReference type="RefSeq" id="WP_058614698.1">
    <property type="nucleotide sequence ID" value="NZ_LDRV01000089.1"/>
</dbReference>
<sequence>MIAIVLAALLVAVAVLFAVRAWGVGRFALRDRVMVLAEAFGMVVAFAAASLLVDWTRASPLLWVAAVILTAAGTIGAARRFAALPWRRTRRRWSPRVVRLVAGGILGSGVVALAAVIAA</sequence>
<keyword evidence="1" id="KW-0472">Membrane</keyword>
<reference evidence="2 3" key="1">
    <citation type="journal article" date="2016" name="Front. Microbiol.">
        <title>Genomic Resource of Rice Seed Associated Bacteria.</title>
        <authorList>
            <person name="Midha S."/>
            <person name="Bansal K."/>
            <person name="Sharma S."/>
            <person name="Kumar N."/>
            <person name="Patil P.P."/>
            <person name="Chaudhry V."/>
            <person name="Patil P.B."/>
        </authorList>
    </citation>
    <scope>NUCLEOTIDE SEQUENCE [LARGE SCALE GENOMIC DNA]</scope>
    <source>
        <strain evidence="2 3">RSA3</strain>
    </source>
</reference>
<keyword evidence="1" id="KW-1133">Transmembrane helix</keyword>
<feature type="transmembrane region" description="Helical" evidence="1">
    <location>
        <begin position="98"/>
        <end position="118"/>
    </location>
</feature>
<dbReference type="PATRIC" id="fig|2033.7.peg.3501"/>
<dbReference type="Proteomes" id="UP000072189">
    <property type="component" value="Unassembled WGS sequence"/>
</dbReference>
<feature type="transmembrane region" description="Helical" evidence="1">
    <location>
        <begin position="33"/>
        <end position="53"/>
    </location>
</feature>
<evidence type="ECO:0000256" key="1">
    <source>
        <dbReference type="SAM" id="Phobius"/>
    </source>
</evidence>
<proteinExistence type="predicted"/>
<feature type="transmembrane region" description="Helical" evidence="1">
    <location>
        <begin position="60"/>
        <end position="78"/>
    </location>
</feature>
<comment type="caution">
    <text evidence="2">The sequence shown here is derived from an EMBL/GenBank/DDBJ whole genome shotgun (WGS) entry which is preliminary data.</text>
</comment>
<keyword evidence="1" id="KW-0812">Transmembrane</keyword>
<name>A0A147F596_MICTE</name>